<keyword evidence="2" id="KW-0687">Ribonucleoprotein</keyword>
<protein>
    <submittedName>
        <fullName evidence="2">Ribosomal protein S18 acetylase RimI</fullName>
    </submittedName>
</protein>
<reference evidence="2 3" key="1">
    <citation type="submission" date="2016-11" db="EMBL/GenBank/DDBJ databases">
        <authorList>
            <person name="Jaros S."/>
            <person name="Januszkiewicz K."/>
            <person name="Wedrychowicz H."/>
        </authorList>
    </citation>
    <scope>NUCLEOTIDE SEQUENCE [LARGE SCALE GENOMIC DNA]</scope>
    <source>
        <strain evidence="2 3">DSM 6191</strain>
    </source>
</reference>
<evidence type="ECO:0000313" key="2">
    <source>
        <dbReference type="EMBL" id="SHH81208.1"/>
    </source>
</evidence>
<dbReference type="PROSITE" id="PS51186">
    <property type="entry name" value="GNAT"/>
    <property type="match status" value="1"/>
</dbReference>
<dbReference type="SUPFAM" id="SSF55729">
    <property type="entry name" value="Acyl-CoA N-acyltransferases (Nat)"/>
    <property type="match status" value="1"/>
</dbReference>
<proteinExistence type="predicted"/>
<organism evidence="2 3">
    <name type="scientific">Clostridium intestinale DSM 6191</name>
    <dbReference type="NCBI Taxonomy" id="1121320"/>
    <lineage>
        <taxon>Bacteria</taxon>
        <taxon>Bacillati</taxon>
        <taxon>Bacillota</taxon>
        <taxon>Clostridia</taxon>
        <taxon>Eubacteriales</taxon>
        <taxon>Clostridiaceae</taxon>
        <taxon>Clostridium</taxon>
    </lineage>
</organism>
<dbReference type="InterPro" id="IPR016181">
    <property type="entry name" value="Acyl_CoA_acyltransferase"/>
</dbReference>
<dbReference type="RefSeq" id="WP_242950055.1">
    <property type="nucleotide sequence ID" value="NZ_FQXU01000004.1"/>
</dbReference>
<dbReference type="Gene3D" id="3.40.630.30">
    <property type="match status" value="1"/>
</dbReference>
<dbReference type="Pfam" id="PF00583">
    <property type="entry name" value="Acetyltransf_1"/>
    <property type="match status" value="1"/>
</dbReference>
<dbReference type="GO" id="GO:0016747">
    <property type="term" value="F:acyltransferase activity, transferring groups other than amino-acyl groups"/>
    <property type="evidence" value="ECO:0007669"/>
    <property type="project" value="InterPro"/>
</dbReference>
<feature type="domain" description="N-acetyltransferase" evidence="1">
    <location>
        <begin position="6"/>
        <end position="150"/>
    </location>
</feature>
<dbReference type="EMBL" id="FQXU01000004">
    <property type="protein sequence ID" value="SHH81208.1"/>
    <property type="molecule type" value="Genomic_DNA"/>
</dbReference>
<dbReference type="CDD" id="cd04301">
    <property type="entry name" value="NAT_SF"/>
    <property type="match status" value="1"/>
</dbReference>
<accession>A0A1M5W198</accession>
<dbReference type="Proteomes" id="UP000184241">
    <property type="component" value="Unassembled WGS sequence"/>
</dbReference>
<dbReference type="GO" id="GO:0005840">
    <property type="term" value="C:ribosome"/>
    <property type="evidence" value="ECO:0007669"/>
    <property type="project" value="UniProtKB-KW"/>
</dbReference>
<gene>
    <name evidence="2" type="ORF">SAMN02745941_00878</name>
</gene>
<dbReference type="AlphaFoldDB" id="A0A1M5W198"/>
<evidence type="ECO:0000259" key="1">
    <source>
        <dbReference type="PROSITE" id="PS51186"/>
    </source>
</evidence>
<name>A0A1M5W198_9CLOT</name>
<dbReference type="InterPro" id="IPR000182">
    <property type="entry name" value="GNAT_dom"/>
</dbReference>
<keyword evidence="2" id="KW-0689">Ribosomal protein</keyword>
<evidence type="ECO:0000313" key="3">
    <source>
        <dbReference type="Proteomes" id="UP000184241"/>
    </source>
</evidence>
<sequence>MMEFKLEFKEITLDDIDDLAKMYVETFNSPPWNDNWTLETSAKRLKQFINCEDSYGITAYQEDKLCGMILGSQEQFYDGIMFNIKEFCVKNDIRNNGIGTLILKEFEKLLKIKGVKEIVLFTSREDGTEGFYSKRGLKSYNSMVMMGKEL</sequence>